<evidence type="ECO:0000256" key="11">
    <source>
        <dbReference type="ARBA" id="ARBA00023136"/>
    </source>
</evidence>
<dbReference type="SUPFAM" id="SSF81336">
    <property type="entry name" value="F1F0 ATP synthase subunit A"/>
    <property type="match status" value="1"/>
</dbReference>
<keyword evidence="15" id="KW-0496">Mitochondrion</keyword>
<dbReference type="NCBIfam" id="TIGR01131">
    <property type="entry name" value="ATP_synt_6_or_A"/>
    <property type="match status" value="1"/>
</dbReference>
<dbReference type="Pfam" id="PF00119">
    <property type="entry name" value="ATP-synt_A"/>
    <property type="match status" value="1"/>
</dbReference>
<evidence type="ECO:0000256" key="2">
    <source>
        <dbReference type="ARBA" id="ARBA00004141"/>
    </source>
</evidence>
<dbReference type="GO" id="GO:0046933">
    <property type="term" value="F:proton-transporting ATP synthase activity, rotational mechanism"/>
    <property type="evidence" value="ECO:0007669"/>
    <property type="project" value="TreeGrafter"/>
</dbReference>
<evidence type="ECO:0000256" key="9">
    <source>
        <dbReference type="ARBA" id="ARBA00022989"/>
    </source>
</evidence>
<reference evidence="15" key="1">
    <citation type="submission" date="2020-06" db="EMBL/GenBank/DDBJ databases">
        <title>DNAmark Project.</title>
        <authorList>
            <person name="Leerhoei F."/>
        </authorList>
    </citation>
    <scope>NUCLEOTIDE SEQUENCE</scope>
    <source>
        <strain evidence="15">DM556</strain>
    </source>
</reference>
<dbReference type="InterPro" id="IPR000568">
    <property type="entry name" value="ATP_synth_F0_asu"/>
</dbReference>
<proteinExistence type="inferred from homology"/>
<dbReference type="InterPro" id="IPR035908">
    <property type="entry name" value="F0_ATP_A_sf"/>
</dbReference>
<evidence type="ECO:0000256" key="1">
    <source>
        <dbReference type="ARBA" id="ARBA00002070"/>
    </source>
</evidence>
<dbReference type="PRINTS" id="PR00123">
    <property type="entry name" value="ATPASEA"/>
</dbReference>
<feature type="transmembrane region" description="Helical" evidence="14">
    <location>
        <begin position="158"/>
        <end position="176"/>
    </location>
</feature>
<dbReference type="GO" id="GO:0005743">
    <property type="term" value="C:mitochondrial inner membrane"/>
    <property type="evidence" value="ECO:0007669"/>
    <property type="project" value="UniProtKB-SubCell"/>
</dbReference>
<comment type="subcellular location">
    <subcellularLocation>
        <location evidence="2">Membrane</location>
        <topology evidence="2">Multi-pass membrane protein</topology>
    </subcellularLocation>
    <subcellularLocation>
        <location evidence="13">Mitochondrion inner membrane</location>
        <topology evidence="13">Multi-pass membrane protein</topology>
    </subcellularLocation>
</comment>
<evidence type="ECO:0000256" key="13">
    <source>
        <dbReference type="RuleBase" id="RU004450"/>
    </source>
</evidence>
<evidence type="ECO:0000256" key="4">
    <source>
        <dbReference type="ARBA" id="ARBA00011648"/>
    </source>
</evidence>
<evidence type="ECO:0000256" key="5">
    <source>
        <dbReference type="ARBA" id="ARBA00022448"/>
    </source>
</evidence>
<evidence type="ECO:0000256" key="10">
    <source>
        <dbReference type="ARBA" id="ARBA00023065"/>
    </source>
</evidence>
<evidence type="ECO:0000256" key="14">
    <source>
        <dbReference type="SAM" id="Phobius"/>
    </source>
</evidence>
<sequence length="225" mass="25780">MMANLFSVFDPSTSIMKLNLNWISSMISFLIIPSMFWLIPNRFYFIWNKICMTLHQEFKTLMKIDYKLSSTMIFIMFFMMILINNIFGLFPYIFTSTSHMTMTLTFSLTLWLILMIYGWLNVTQNMFAHLIPAGTPAALMPFMVLIETISNLIRPMTLAVRLSANMIAGHLLITLLSQTTAKVPLMMISIMIIVQMLLLTLESAVAVIQAYVFSTLSTLYSSEIS</sequence>
<comment type="similarity">
    <text evidence="3">Belongs to the ATPase A chain family.</text>
</comment>
<keyword evidence="6" id="KW-0138">CF(0)</keyword>
<dbReference type="AlphaFoldDB" id="A0A7D6W509"/>
<accession>A0A7D6W509</accession>
<keyword evidence="9 14" id="KW-1133">Transmembrane helix</keyword>
<comment type="function">
    <text evidence="1">Mitochondrial membrane ATP synthase (F(1)F(0) ATP synthase or Complex V) produces ATP from ADP in the presence of a proton gradient across the membrane which is generated by electron transport complexes of the respiratory chain. F-type ATPases consist of two structural domains, F(1) - containing the extramembraneous catalytic core and F(0) - containing the membrane proton channel, linked together by a central stalk and a peripheral stalk. During catalysis, ATP synthesis in the catalytic domain of F(1) is coupled via a rotary mechanism of the central stalk subunits to proton translocation. Key component of the proton channel; it may play a direct role in the translocation of protons across the membrane.</text>
</comment>
<evidence type="ECO:0000256" key="7">
    <source>
        <dbReference type="ARBA" id="ARBA00022692"/>
    </source>
</evidence>
<evidence type="ECO:0000256" key="6">
    <source>
        <dbReference type="ARBA" id="ARBA00022547"/>
    </source>
</evidence>
<dbReference type="Gene3D" id="1.20.120.220">
    <property type="entry name" value="ATP synthase, F0 complex, subunit A"/>
    <property type="match status" value="1"/>
</dbReference>
<feature type="transmembrane region" description="Helical" evidence="14">
    <location>
        <begin position="100"/>
        <end position="120"/>
    </location>
</feature>
<name>A0A7D6W509_9NEOP</name>
<evidence type="ECO:0000256" key="8">
    <source>
        <dbReference type="ARBA" id="ARBA00022781"/>
    </source>
</evidence>
<keyword evidence="7 14" id="KW-0812">Transmembrane</keyword>
<dbReference type="InterPro" id="IPR045083">
    <property type="entry name" value="ATP_synth_F0_asu_bact/mt"/>
</dbReference>
<organism evidence="15">
    <name type="scientific">Agapetus fuscipes</name>
    <dbReference type="NCBI Taxonomy" id="1271715"/>
    <lineage>
        <taxon>Eukaryota</taxon>
        <taxon>Metazoa</taxon>
        <taxon>Ecdysozoa</taxon>
        <taxon>Arthropoda</taxon>
        <taxon>Hexapoda</taxon>
        <taxon>Insecta</taxon>
        <taxon>Pterygota</taxon>
        <taxon>Neoptera</taxon>
        <taxon>Endopterygota</taxon>
        <taxon>Trichoptera</taxon>
        <taxon>Integripalpia</taxon>
        <taxon>Glossosomatoidea</taxon>
        <taxon>Glossosomatidae</taxon>
        <taxon>Agapetinae</taxon>
        <taxon>Agapetus</taxon>
    </lineage>
</organism>
<protein>
    <recommendedName>
        <fullName evidence="13">ATP synthase subunit a</fullName>
    </recommendedName>
</protein>
<dbReference type="GO" id="GO:0045259">
    <property type="term" value="C:proton-transporting ATP synthase complex"/>
    <property type="evidence" value="ECO:0007669"/>
    <property type="project" value="UniProtKB-KW"/>
</dbReference>
<keyword evidence="8" id="KW-0375">Hydrogen ion transport</keyword>
<dbReference type="PANTHER" id="PTHR11410">
    <property type="entry name" value="ATP SYNTHASE SUBUNIT A"/>
    <property type="match status" value="1"/>
</dbReference>
<feature type="transmembrane region" description="Helical" evidence="14">
    <location>
        <begin position="72"/>
        <end position="94"/>
    </location>
</feature>
<comment type="subunit">
    <text evidence="4">F-type ATPases have 2 components, CF(1) - the catalytic core - and CF(0) - the membrane proton channel. CF(1) has five subunits: alpha(3), beta(3), gamma(1), delta(1), epsilon(1). CF(0) has three main subunits: a, b and c.</text>
</comment>
<feature type="transmembrane region" description="Helical" evidence="14">
    <location>
        <begin position="127"/>
        <end position="146"/>
    </location>
</feature>
<feature type="transmembrane region" description="Helical" evidence="14">
    <location>
        <begin position="20"/>
        <end position="39"/>
    </location>
</feature>
<keyword evidence="12" id="KW-0066">ATP synthesis</keyword>
<gene>
    <name evidence="15" type="primary">ATP6</name>
</gene>
<dbReference type="PROSITE" id="PS00449">
    <property type="entry name" value="ATPASE_A"/>
    <property type="match status" value="1"/>
</dbReference>
<dbReference type="CDD" id="cd00310">
    <property type="entry name" value="ATP-synt_Fo_a_6"/>
    <property type="match status" value="1"/>
</dbReference>
<dbReference type="EMBL" id="MT628569">
    <property type="protein sequence ID" value="QLY89815.1"/>
    <property type="molecule type" value="Genomic_DNA"/>
</dbReference>
<feature type="transmembrane region" description="Helical" evidence="14">
    <location>
        <begin position="188"/>
        <end position="212"/>
    </location>
</feature>
<evidence type="ECO:0000256" key="3">
    <source>
        <dbReference type="ARBA" id="ARBA00006810"/>
    </source>
</evidence>
<keyword evidence="11 14" id="KW-0472">Membrane</keyword>
<dbReference type="PANTHER" id="PTHR11410:SF0">
    <property type="entry name" value="ATP SYNTHASE SUBUNIT A"/>
    <property type="match status" value="1"/>
</dbReference>
<evidence type="ECO:0000313" key="15">
    <source>
        <dbReference type="EMBL" id="QLY89815.1"/>
    </source>
</evidence>
<keyword evidence="5" id="KW-0813">Transport</keyword>
<keyword evidence="10" id="KW-0406">Ion transport</keyword>
<evidence type="ECO:0000256" key="12">
    <source>
        <dbReference type="ARBA" id="ARBA00023310"/>
    </source>
</evidence>
<geneLocation type="mitochondrion" evidence="15"/>
<dbReference type="InterPro" id="IPR023011">
    <property type="entry name" value="ATP_synth_F0_asu_AS"/>
</dbReference>